<dbReference type="EMBL" id="MU090597">
    <property type="protein sequence ID" value="KAF7847678.1"/>
    <property type="molecule type" value="Genomic_DNA"/>
</dbReference>
<keyword evidence="2" id="KW-1185">Reference proteome</keyword>
<organism evidence="1 2">
    <name type="scientific">Corymbia citriodora subsp. variegata</name>
    <dbReference type="NCBI Taxonomy" id="360336"/>
    <lineage>
        <taxon>Eukaryota</taxon>
        <taxon>Viridiplantae</taxon>
        <taxon>Streptophyta</taxon>
        <taxon>Embryophyta</taxon>
        <taxon>Tracheophyta</taxon>
        <taxon>Spermatophyta</taxon>
        <taxon>Magnoliopsida</taxon>
        <taxon>eudicotyledons</taxon>
        <taxon>Gunneridae</taxon>
        <taxon>Pentapetalae</taxon>
        <taxon>rosids</taxon>
        <taxon>malvids</taxon>
        <taxon>Myrtales</taxon>
        <taxon>Myrtaceae</taxon>
        <taxon>Myrtoideae</taxon>
        <taxon>Eucalypteae</taxon>
        <taxon>Corymbia</taxon>
    </lineage>
</organism>
<evidence type="ECO:0000313" key="1">
    <source>
        <dbReference type="EMBL" id="KAF7847678.1"/>
    </source>
</evidence>
<protein>
    <submittedName>
        <fullName evidence="1">Uncharacterized protein</fullName>
    </submittedName>
</protein>
<dbReference type="Gramene" id="rna-gnl|WGS:JABURB|Cocit.L2733.1">
    <property type="protein sequence ID" value="cds-KAF7847678.1"/>
    <property type="gene ID" value="gene-BT93_L2733"/>
</dbReference>
<gene>
    <name evidence="1" type="ORF">BT93_L2733</name>
</gene>
<sequence length="82" mass="10195">MNFIKKQNQTRGVVGRYGYRIYVISQRWSRVLRLRAQQLEKLISRGCFRRARFRPFEDQKYRANNFAQRDRHYRTRDQARVL</sequence>
<reference evidence="1" key="1">
    <citation type="submission" date="2020-05" db="EMBL/GenBank/DDBJ databases">
        <title>WGS assembly of Corymbia citriodora subspecies variegata.</title>
        <authorList>
            <person name="Barry K."/>
            <person name="Hundley H."/>
            <person name="Shu S."/>
            <person name="Jenkins J."/>
            <person name="Grimwood J."/>
            <person name="Baten A."/>
        </authorList>
    </citation>
    <scope>NUCLEOTIDE SEQUENCE</scope>
    <source>
        <strain evidence="1">CV2-018</strain>
    </source>
</reference>
<dbReference type="Proteomes" id="UP000806378">
    <property type="component" value="Unassembled WGS sequence"/>
</dbReference>
<accession>A0A8T0CJ09</accession>
<comment type="caution">
    <text evidence="1">The sequence shown here is derived from an EMBL/GenBank/DDBJ whole genome shotgun (WGS) entry which is preliminary data.</text>
</comment>
<evidence type="ECO:0000313" key="2">
    <source>
        <dbReference type="Proteomes" id="UP000806378"/>
    </source>
</evidence>
<dbReference type="AlphaFoldDB" id="A0A8T0CJ09"/>
<proteinExistence type="predicted"/>
<name>A0A8T0CJ09_CORYI</name>